<dbReference type="SMART" id="SM00355">
    <property type="entry name" value="ZnF_C2H2"/>
    <property type="match status" value="4"/>
</dbReference>
<dbReference type="FunFam" id="3.30.160.60:FF:000446">
    <property type="entry name" value="Zinc finger protein"/>
    <property type="match status" value="1"/>
</dbReference>
<dbReference type="Proteomes" id="UP001168990">
    <property type="component" value="Unassembled WGS sequence"/>
</dbReference>
<feature type="compositionally biased region" description="Polar residues" evidence="11">
    <location>
        <begin position="199"/>
        <end position="214"/>
    </location>
</feature>
<evidence type="ECO:0000256" key="10">
    <source>
        <dbReference type="PROSITE-ProRule" id="PRU00042"/>
    </source>
</evidence>
<keyword evidence="3" id="KW-0677">Repeat</keyword>
<evidence type="ECO:0000313" key="14">
    <source>
        <dbReference type="Proteomes" id="UP001168990"/>
    </source>
</evidence>
<feature type="domain" description="C2H2-type" evidence="12">
    <location>
        <begin position="428"/>
        <end position="456"/>
    </location>
</feature>
<feature type="compositionally biased region" description="Polar residues" evidence="11">
    <location>
        <begin position="136"/>
        <end position="149"/>
    </location>
</feature>
<dbReference type="EMBL" id="JAQQBS010001424">
    <property type="protein sequence ID" value="KAK0159174.1"/>
    <property type="molecule type" value="Genomic_DNA"/>
</dbReference>
<feature type="region of interest" description="Disordered" evidence="11">
    <location>
        <begin position="75"/>
        <end position="217"/>
    </location>
</feature>
<evidence type="ECO:0000256" key="6">
    <source>
        <dbReference type="ARBA" id="ARBA00023015"/>
    </source>
</evidence>
<evidence type="ECO:0000256" key="4">
    <source>
        <dbReference type="ARBA" id="ARBA00022771"/>
    </source>
</evidence>
<evidence type="ECO:0000256" key="1">
    <source>
        <dbReference type="ARBA" id="ARBA00004123"/>
    </source>
</evidence>
<keyword evidence="6" id="KW-0805">Transcription regulation</keyword>
<keyword evidence="5" id="KW-0862">Zinc</keyword>
<dbReference type="GO" id="GO:0003002">
    <property type="term" value="P:regionalization"/>
    <property type="evidence" value="ECO:0007669"/>
    <property type="project" value="UniProtKB-ARBA"/>
</dbReference>
<dbReference type="GO" id="GO:0000978">
    <property type="term" value="F:RNA polymerase II cis-regulatory region sequence-specific DNA binding"/>
    <property type="evidence" value="ECO:0007669"/>
    <property type="project" value="TreeGrafter"/>
</dbReference>
<feature type="region of interest" description="Disordered" evidence="11">
    <location>
        <begin position="31"/>
        <end position="60"/>
    </location>
</feature>
<gene>
    <name evidence="13" type="ORF">PV328_010092</name>
</gene>
<dbReference type="Gene3D" id="3.30.160.60">
    <property type="entry name" value="Classic Zinc Finger"/>
    <property type="match status" value="4"/>
</dbReference>
<name>A0AA39C759_9HYME</name>
<feature type="compositionally biased region" description="Acidic residues" evidence="11">
    <location>
        <begin position="105"/>
        <end position="132"/>
    </location>
</feature>
<evidence type="ECO:0000256" key="7">
    <source>
        <dbReference type="ARBA" id="ARBA00023125"/>
    </source>
</evidence>
<dbReference type="GO" id="GO:0005634">
    <property type="term" value="C:nucleus"/>
    <property type="evidence" value="ECO:0007669"/>
    <property type="project" value="UniProtKB-SubCell"/>
</dbReference>
<dbReference type="FunFam" id="3.30.160.60:FF:000432">
    <property type="entry name" value="zinc finger protein Gfi-1b isoform X1"/>
    <property type="match status" value="1"/>
</dbReference>
<keyword evidence="14" id="KW-1185">Reference proteome</keyword>
<evidence type="ECO:0000256" key="11">
    <source>
        <dbReference type="SAM" id="MobiDB-lite"/>
    </source>
</evidence>
<dbReference type="SUPFAM" id="SSF57667">
    <property type="entry name" value="beta-beta-alpha zinc fingers"/>
    <property type="match status" value="3"/>
</dbReference>
<reference evidence="13" key="2">
    <citation type="submission" date="2023-03" db="EMBL/GenBank/DDBJ databases">
        <authorList>
            <person name="Inwood S.N."/>
            <person name="Skelly J.G."/>
            <person name="Guhlin J."/>
            <person name="Harrop T.W.R."/>
            <person name="Goldson S.G."/>
            <person name="Dearden P.K."/>
        </authorList>
    </citation>
    <scope>NUCLEOTIDE SEQUENCE</scope>
    <source>
        <strain evidence="13">Irish</strain>
        <tissue evidence="13">Whole body</tissue>
    </source>
</reference>
<evidence type="ECO:0000259" key="12">
    <source>
        <dbReference type="PROSITE" id="PS50157"/>
    </source>
</evidence>
<feature type="compositionally biased region" description="Low complexity" evidence="11">
    <location>
        <begin position="42"/>
        <end position="55"/>
    </location>
</feature>
<feature type="domain" description="C2H2-type" evidence="12">
    <location>
        <begin position="400"/>
        <end position="427"/>
    </location>
</feature>
<dbReference type="PANTHER" id="PTHR24384:SF189">
    <property type="entry name" value="C2H2-TYPE DOMAIN-CONTAINING PROTEIN-RELATED"/>
    <property type="match status" value="1"/>
</dbReference>
<accession>A0AA39C759</accession>
<evidence type="ECO:0000256" key="2">
    <source>
        <dbReference type="ARBA" id="ARBA00022723"/>
    </source>
</evidence>
<keyword evidence="4 10" id="KW-0863">Zinc-finger</keyword>
<reference evidence="13" key="1">
    <citation type="journal article" date="2023" name="bioRxiv">
        <title>Scaffold-level genome assemblies of two parasitoid biocontrol wasps reveal the parthenogenesis mechanism and an associated novel virus.</title>
        <authorList>
            <person name="Inwood S."/>
            <person name="Skelly J."/>
            <person name="Guhlin J."/>
            <person name="Harrop T."/>
            <person name="Goldson S."/>
            <person name="Dearden P."/>
        </authorList>
    </citation>
    <scope>NUCLEOTIDE SEQUENCE</scope>
    <source>
        <strain evidence="13">Irish</strain>
        <tissue evidence="13">Whole body</tissue>
    </source>
</reference>
<keyword evidence="9" id="KW-0539">Nucleus</keyword>
<comment type="caution">
    <text evidence="13">The sequence shown here is derived from an EMBL/GenBank/DDBJ whole genome shotgun (WGS) entry which is preliminary data.</text>
</comment>
<comment type="subcellular location">
    <subcellularLocation>
        <location evidence="1">Nucleus</location>
    </subcellularLocation>
</comment>
<dbReference type="GO" id="GO:0008270">
    <property type="term" value="F:zinc ion binding"/>
    <property type="evidence" value="ECO:0007669"/>
    <property type="project" value="UniProtKB-KW"/>
</dbReference>
<feature type="domain" description="C2H2-type" evidence="12">
    <location>
        <begin position="286"/>
        <end position="314"/>
    </location>
</feature>
<evidence type="ECO:0000256" key="9">
    <source>
        <dbReference type="ARBA" id="ARBA00023242"/>
    </source>
</evidence>
<dbReference type="PROSITE" id="PS50157">
    <property type="entry name" value="ZINC_FINGER_C2H2_2"/>
    <property type="match status" value="4"/>
</dbReference>
<sequence>MEVQQQHSPVCVGPLDFSRRGVAEASAFRVVKPKQPPSSFVNQQPHTNETNNNENIQEHTRIPIETQQLSFGVGRLVGSPSTRSPSPAHSLGASSPRTTLRDQEIDIDVEEDEEEDEEVDVDVEEVGEEEEREANLSLSPRSNHSTPSPSLIRGSISPPTRPQKKFGDTFSVSALLRPDPPSTQRNSSSISPDPPSNSLTTNATHQAAPSTTTGIGLYPPLHLQGGLLPPHPHHPLSYLHPQLLPHHLLPPHLHPLLRGVHPAHPGLHSSHTAHGLHHPHPLGDVYSCVKCDKMFSTPHGLEVHARRSHNGKRPFACELCNKTFGHEISLTQHRAVHSAEKVFECKQCGKAFKRSTKSTQDAFALTHKILLGDIRGCHQVTLAFEGLGSGWLANDREKPHKCQVCGKAFSQSSNLITHSRKHTGFKPFACDLCGRAFQRKVDLRRHRETQHADLNAAVTTTTAVSVTTGNVQHRVTIGTIGQSNLVTVNPSIMQ</sequence>
<keyword evidence="2" id="KW-0479">Metal-binding</keyword>
<keyword evidence="7" id="KW-0238">DNA-binding</keyword>
<dbReference type="InterPro" id="IPR050752">
    <property type="entry name" value="C2H2-ZF_domain"/>
</dbReference>
<organism evidence="13 14">
    <name type="scientific">Microctonus aethiopoides</name>
    <dbReference type="NCBI Taxonomy" id="144406"/>
    <lineage>
        <taxon>Eukaryota</taxon>
        <taxon>Metazoa</taxon>
        <taxon>Ecdysozoa</taxon>
        <taxon>Arthropoda</taxon>
        <taxon>Hexapoda</taxon>
        <taxon>Insecta</taxon>
        <taxon>Pterygota</taxon>
        <taxon>Neoptera</taxon>
        <taxon>Endopterygota</taxon>
        <taxon>Hymenoptera</taxon>
        <taxon>Apocrita</taxon>
        <taxon>Ichneumonoidea</taxon>
        <taxon>Braconidae</taxon>
        <taxon>Euphorinae</taxon>
        <taxon>Microctonus</taxon>
    </lineage>
</organism>
<protein>
    <recommendedName>
        <fullName evidence="12">C2H2-type domain-containing protein</fullName>
    </recommendedName>
</protein>
<proteinExistence type="predicted"/>
<keyword evidence="8" id="KW-0804">Transcription</keyword>
<dbReference type="GO" id="GO:0009887">
    <property type="term" value="P:animal organ morphogenesis"/>
    <property type="evidence" value="ECO:0007669"/>
    <property type="project" value="UniProtKB-ARBA"/>
</dbReference>
<dbReference type="PROSITE" id="PS00028">
    <property type="entry name" value="ZINC_FINGER_C2H2_1"/>
    <property type="match status" value="4"/>
</dbReference>
<dbReference type="Pfam" id="PF13912">
    <property type="entry name" value="zf-C2H2_6"/>
    <property type="match status" value="1"/>
</dbReference>
<dbReference type="AlphaFoldDB" id="A0AA39C759"/>
<evidence type="ECO:0000256" key="5">
    <source>
        <dbReference type="ARBA" id="ARBA00022833"/>
    </source>
</evidence>
<evidence type="ECO:0000256" key="8">
    <source>
        <dbReference type="ARBA" id="ARBA00023163"/>
    </source>
</evidence>
<dbReference type="GO" id="GO:0000981">
    <property type="term" value="F:DNA-binding transcription factor activity, RNA polymerase II-specific"/>
    <property type="evidence" value="ECO:0007669"/>
    <property type="project" value="TreeGrafter"/>
</dbReference>
<evidence type="ECO:0000313" key="13">
    <source>
        <dbReference type="EMBL" id="KAK0159174.1"/>
    </source>
</evidence>
<dbReference type="InterPro" id="IPR013087">
    <property type="entry name" value="Znf_C2H2_type"/>
</dbReference>
<dbReference type="Pfam" id="PF00096">
    <property type="entry name" value="zf-C2H2"/>
    <property type="match status" value="3"/>
</dbReference>
<feature type="compositionally biased region" description="Polar residues" evidence="11">
    <location>
        <begin position="79"/>
        <end position="98"/>
    </location>
</feature>
<evidence type="ECO:0000256" key="3">
    <source>
        <dbReference type="ARBA" id="ARBA00022737"/>
    </source>
</evidence>
<dbReference type="PANTHER" id="PTHR24384">
    <property type="entry name" value="FINGER PUTATIVE TRANSCRIPTION FACTOR FAMILY-RELATED"/>
    <property type="match status" value="1"/>
</dbReference>
<dbReference type="FunFam" id="3.30.160.60:FF:000148">
    <property type="entry name" value="zinc finger protein Gfi-1"/>
    <property type="match status" value="1"/>
</dbReference>
<feature type="domain" description="C2H2-type" evidence="12">
    <location>
        <begin position="315"/>
        <end position="342"/>
    </location>
</feature>
<dbReference type="InterPro" id="IPR036236">
    <property type="entry name" value="Znf_C2H2_sf"/>
</dbReference>